<dbReference type="SUPFAM" id="SSF54060">
    <property type="entry name" value="His-Me finger endonucleases"/>
    <property type="match status" value="1"/>
</dbReference>
<evidence type="ECO:0000259" key="1">
    <source>
        <dbReference type="SMART" id="SM00477"/>
    </source>
</evidence>
<feature type="domain" description="DNA/RNA non-specific endonuclease/pyrophosphatase/phosphodiesterase" evidence="2">
    <location>
        <begin position="17"/>
        <end position="213"/>
    </location>
</feature>
<dbReference type="InterPro" id="IPR044929">
    <property type="entry name" value="DNA/RNA_non-sp_Endonuclease_sf"/>
</dbReference>
<dbReference type="GO" id="GO:0004519">
    <property type="term" value="F:endonuclease activity"/>
    <property type="evidence" value="ECO:0007669"/>
    <property type="project" value="UniProtKB-KW"/>
</dbReference>
<sequence>MTVTGQGQFAVRRGENVKITYDLKWTSEKSKGRVVKNKRSKVSGSVFIKEKALQTCSPEQGASHRAKVDCKYPSAPYPTGYDRGHLIPSCYWRWTETVRLGTFFCANQAPQNPTFNRGWWSHTVEVELAALAKQRNGFIMTGVSEATLDTVSGHRIPLYFWKLVCTWNPTTGQAEVYGYYGSNAAAGERVCASQNTIAREAMGENYFRVLRNAWEFADADLRDNRNINGVLPTGVECADALELPAGRCLVPYSEVDQCGEDCCLDDEA</sequence>
<dbReference type="GO" id="GO:0003676">
    <property type="term" value="F:nucleic acid binding"/>
    <property type="evidence" value="ECO:0007669"/>
    <property type="project" value="InterPro"/>
</dbReference>
<dbReference type="GO" id="GO:0016787">
    <property type="term" value="F:hydrolase activity"/>
    <property type="evidence" value="ECO:0007669"/>
    <property type="project" value="InterPro"/>
</dbReference>
<keyword evidence="4" id="KW-1185">Reference proteome</keyword>
<dbReference type="InterPro" id="IPR044925">
    <property type="entry name" value="His-Me_finger_sf"/>
</dbReference>
<gene>
    <name evidence="3" type="ORF">Fcan01_23157</name>
</gene>
<protein>
    <submittedName>
        <fullName evidence="3">Endonuclease G, mitochondrial</fullName>
    </submittedName>
</protein>
<dbReference type="EMBL" id="LNIX01000027">
    <property type="protein sequence ID" value="OXA42124.1"/>
    <property type="molecule type" value="Genomic_DNA"/>
</dbReference>
<evidence type="ECO:0000313" key="4">
    <source>
        <dbReference type="Proteomes" id="UP000198287"/>
    </source>
</evidence>
<dbReference type="PANTHER" id="PTHR21472:SF30">
    <property type="entry name" value="ENDONUCLEASE DOMAIN-CONTAINING 1 PROTEIN-RELATED"/>
    <property type="match status" value="1"/>
</dbReference>
<reference evidence="3 4" key="1">
    <citation type="submission" date="2015-12" db="EMBL/GenBank/DDBJ databases">
        <title>The genome of Folsomia candida.</title>
        <authorList>
            <person name="Faddeeva A."/>
            <person name="Derks M.F."/>
            <person name="Anvar Y."/>
            <person name="Smit S."/>
            <person name="Van Straalen N."/>
            <person name="Roelofs D."/>
        </authorList>
    </citation>
    <scope>NUCLEOTIDE SEQUENCE [LARGE SCALE GENOMIC DNA]</scope>
    <source>
        <strain evidence="3 4">VU population</strain>
        <tissue evidence="3">Whole body</tissue>
    </source>
</reference>
<dbReference type="InterPro" id="IPR039015">
    <property type="entry name" value="ENDOD1"/>
</dbReference>
<dbReference type="GO" id="GO:0046872">
    <property type="term" value="F:metal ion binding"/>
    <property type="evidence" value="ECO:0007669"/>
    <property type="project" value="InterPro"/>
</dbReference>
<dbReference type="InterPro" id="IPR001604">
    <property type="entry name" value="Endo_G_ENPP1-like_dom"/>
</dbReference>
<dbReference type="SMART" id="SM00477">
    <property type="entry name" value="NUC"/>
    <property type="match status" value="1"/>
</dbReference>
<name>A0A226DBA4_FOLCA</name>
<feature type="domain" description="ENPP1-3/EXOG-like endonuclease/phosphodiesterase" evidence="1">
    <location>
        <begin position="14"/>
        <end position="213"/>
    </location>
</feature>
<keyword evidence="3" id="KW-0255">Endonuclease</keyword>
<dbReference type="InterPro" id="IPR020821">
    <property type="entry name" value="ENPP1-3/EXOG-like_nuc-like"/>
</dbReference>
<dbReference type="Gene3D" id="3.40.570.10">
    <property type="entry name" value="Extracellular Endonuclease, subunit A"/>
    <property type="match status" value="1"/>
</dbReference>
<comment type="caution">
    <text evidence="3">The sequence shown here is derived from an EMBL/GenBank/DDBJ whole genome shotgun (WGS) entry which is preliminary data.</text>
</comment>
<dbReference type="PANTHER" id="PTHR21472">
    <property type="entry name" value="ENDONUCLEASE DOMAIN-CONTAINING 1 PROTEIN ENDOD1"/>
    <property type="match status" value="1"/>
</dbReference>
<dbReference type="AlphaFoldDB" id="A0A226DBA4"/>
<evidence type="ECO:0000259" key="2">
    <source>
        <dbReference type="SMART" id="SM00892"/>
    </source>
</evidence>
<keyword evidence="3" id="KW-0378">Hydrolase</keyword>
<organism evidence="3 4">
    <name type="scientific">Folsomia candida</name>
    <name type="common">Springtail</name>
    <dbReference type="NCBI Taxonomy" id="158441"/>
    <lineage>
        <taxon>Eukaryota</taxon>
        <taxon>Metazoa</taxon>
        <taxon>Ecdysozoa</taxon>
        <taxon>Arthropoda</taxon>
        <taxon>Hexapoda</taxon>
        <taxon>Collembola</taxon>
        <taxon>Entomobryomorpha</taxon>
        <taxon>Isotomoidea</taxon>
        <taxon>Isotomidae</taxon>
        <taxon>Proisotominae</taxon>
        <taxon>Folsomia</taxon>
    </lineage>
</organism>
<keyword evidence="3" id="KW-0540">Nuclease</keyword>
<evidence type="ECO:0000313" key="3">
    <source>
        <dbReference type="EMBL" id="OXA42124.1"/>
    </source>
</evidence>
<dbReference type="Pfam" id="PF01223">
    <property type="entry name" value="Endonuclease_NS"/>
    <property type="match status" value="1"/>
</dbReference>
<accession>A0A226DBA4</accession>
<dbReference type="SMART" id="SM00892">
    <property type="entry name" value="Endonuclease_NS"/>
    <property type="match status" value="1"/>
</dbReference>
<proteinExistence type="predicted"/>
<dbReference type="Proteomes" id="UP000198287">
    <property type="component" value="Unassembled WGS sequence"/>
</dbReference>